<dbReference type="Pfam" id="PF20604">
    <property type="entry name" value="DUF6798"/>
    <property type="match status" value="1"/>
</dbReference>
<keyword evidence="1" id="KW-1133">Transmembrane helix</keyword>
<keyword evidence="1" id="KW-0812">Transmembrane</keyword>
<dbReference type="RefSeq" id="WP_377050128.1">
    <property type="nucleotide sequence ID" value="NZ_JBHLVZ010000020.1"/>
</dbReference>
<reference evidence="3 4" key="1">
    <citation type="submission" date="2024-09" db="EMBL/GenBank/DDBJ databases">
        <authorList>
            <person name="Sun Q."/>
            <person name="Mori K."/>
        </authorList>
    </citation>
    <scope>NUCLEOTIDE SEQUENCE [LARGE SCALE GENOMIC DNA]</scope>
    <source>
        <strain evidence="3 4">CCM 7468</strain>
    </source>
</reference>
<protein>
    <submittedName>
        <fullName evidence="3">DUF6798 domain-containing protein</fullName>
    </submittedName>
</protein>
<dbReference type="InterPro" id="IPR046477">
    <property type="entry name" value="DUF6798"/>
</dbReference>
<feature type="transmembrane region" description="Helical" evidence="1">
    <location>
        <begin position="278"/>
        <end position="298"/>
    </location>
</feature>
<name>A0ABV6IQV1_9PROT</name>
<feature type="transmembrane region" description="Helical" evidence="1">
    <location>
        <begin position="417"/>
        <end position="447"/>
    </location>
</feature>
<dbReference type="EMBL" id="JBHLVZ010000020">
    <property type="protein sequence ID" value="MFC0385986.1"/>
    <property type="molecule type" value="Genomic_DNA"/>
</dbReference>
<feature type="transmembrane region" description="Helical" evidence="1">
    <location>
        <begin position="386"/>
        <end position="405"/>
    </location>
</feature>
<dbReference type="Proteomes" id="UP001589789">
    <property type="component" value="Unassembled WGS sequence"/>
</dbReference>
<keyword evidence="4" id="KW-1185">Reference proteome</keyword>
<feature type="transmembrane region" description="Helical" evidence="1">
    <location>
        <begin position="236"/>
        <end position="258"/>
    </location>
</feature>
<organism evidence="3 4">
    <name type="scientific">Muricoccus vinaceus</name>
    <dbReference type="NCBI Taxonomy" id="424704"/>
    <lineage>
        <taxon>Bacteria</taxon>
        <taxon>Pseudomonadati</taxon>
        <taxon>Pseudomonadota</taxon>
        <taxon>Alphaproteobacteria</taxon>
        <taxon>Acetobacterales</taxon>
        <taxon>Roseomonadaceae</taxon>
        <taxon>Muricoccus</taxon>
    </lineage>
</organism>
<evidence type="ECO:0000313" key="4">
    <source>
        <dbReference type="Proteomes" id="UP001589789"/>
    </source>
</evidence>
<feature type="transmembrane region" description="Helical" evidence="1">
    <location>
        <begin position="143"/>
        <end position="168"/>
    </location>
</feature>
<feature type="transmembrane region" description="Helical" evidence="1">
    <location>
        <begin position="473"/>
        <end position="493"/>
    </location>
</feature>
<feature type="transmembrane region" description="Helical" evidence="1">
    <location>
        <begin position="355"/>
        <end position="374"/>
    </location>
</feature>
<sequence>MAGEKMLYKRFDIDCGAGALKAGVSGARGEKETEASLPVIPCELAVSRSSYSGSSLSRRAEVGGMLHFLSHPLVLAVLAAMLSIGIQGFEFGINNNVFHIPLVLGFDELPQFADDPVIRSLRRFVSPVYFFLVAVADEHNVAAIFFLCHFVTRVLTFFALILLLRILGAGSRRLFAAAAVLAVTRGIYGATFLGGGGMLMKYFTHSEVSTAFALLCIAALLRGRLVLAGGLGGMTFALNAFIGVWVCAPLGLAALAHLSASPTGGPTRDALAARTRRVILTGFTFAVLALPVAVWAMVEAGTDDPGFDYRSFLRLYYGKHFFLDASDSWSILQCVSTSASAVLALPLVAHRRRAALVMTGLLLVLSGGMLVGAFSESRLLLNLHLLRVDALVTMLAAVIVTAGVMRRLDVADPPRTLLLLLALAGMATAFWMVTAAALGCAALLLWLARRRGRCGDLGPIHALLRFAANRPRALTAAALLLLAAYASAGAYLARPRPATTGPAPGDAQLEGFWPASPEWLEVQLWARANTPQDARFLVPLSPGGFRVGAQRIIWVDWKEGATAMWAPETYAAWRRRVDEVLRLRNPEDRLAYACANGLGFVVFDLRGTSLPLAEASPPDFVNRFFAVRRATECS</sequence>
<proteinExistence type="predicted"/>
<evidence type="ECO:0000313" key="3">
    <source>
        <dbReference type="EMBL" id="MFC0385986.1"/>
    </source>
</evidence>
<comment type="caution">
    <text evidence="3">The sequence shown here is derived from an EMBL/GenBank/DDBJ whole genome shotgun (WGS) entry which is preliminary data.</text>
</comment>
<feature type="transmembrane region" description="Helical" evidence="1">
    <location>
        <begin position="68"/>
        <end position="89"/>
    </location>
</feature>
<evidence type="ECO:0000259" key="2">
    <source>
        <dbReference type="Pfam" id="PF20604"/>
    </source>
</evidence>
<keyword evidence="1" id="KW-0472">Membrane</keyword>
<accession>A0ABV6IQV1</accession>
<feature type="transmembrane region" description="Helical" evidence="1">
    <location>
        <begin position="174"/>
        <end position="199"/>
    </location>
</feature>
<evidence type="ECO:0000256" key="1">
    <source>
        <dbReference type="SAM" id="Phobius"/>
    </source>
</evidence>
<feature type="domain" description="DUF6798" evidence="2">
    <location>
        <begin position="518"/>
        <end position="580"/>
    </location>
</feature>
<gene>
    <name evidence="3" type="ORF">ACFFIC_10570</name>
</gene>